<feature type="signal peptide" evidence="1">
    <location>
        <begin position="1"/>
        <end position="17"/>
    </location>
</feature>
<dbReference type="EMBL" id="KQ971354">
    <property type="protein sequence ID" value="EFA07417.1"/>
    <property type="molecule type" value="Genomic_DNA"/>
</dbReference>
<sequence>MLFTVFLVLTCAHVVFLEEYVIPDNIDIDDILSNERLLKNYVNCLLDKGRCTPEGKKLKSTIPEALSTDCAKCNEKVKANVRKVLHHLIDNKPDMWKQLEAKYDPSGEYRSKYKDELEKNGIHV</sequence>
<keyword evidence="4" id="KW-1185">Reference proteome</keyword>
<reference evidence="3 4" key="3">
    <citation type="journal article" date="2010" name="Nucleic Acids Res.">
        <title>BeetleBase in 2010: revisions to provide comprehensive genomic information for Tribolium castaneum.</title>
        <authorList>
            <person name="Kim H.S."/>
            <person name="Murphy T."/>
            <person name="Xia J."/>
            <person name="Caragea D."/>
            <person name="Park Y."/>
            <person name="Beeman R.W."/>
            <person name="Lorenzen M.D."/>
            <person name="Butcher S."/>
            <person name="Manak J.R."/>
            <person name="Brown S.J."/>
        </authorList>
    </citation>
    <scope>GENOME REANNOTATION</scope>
    <source>
        <strain evidence="3 4">Georgia GA2</strain>
    </source>
</reference>
<dbReference type="SMR" id="Q0MRK5"/>
<dbReference type="EMBL" id="DQ855504">
    <property type="protein sequence ID" value="ABH88191.1"/>
    <property type="molecule type" value="mRNA"/>
</dbReference>
<dbReference type="InterPro" id="IPR036682">
    <property type="entry name" value="OS_D_A10/PebIII_sf"/>
</dbReference>
<dbReference type="SUPFAM" id="SSF100910">
    <property type="entry name" value="Chemosensory protein Csp2"/>
    <property type="match status" value="1"/>
</dbReference>
<dbReference type="PANTHER" id="PTHR11257">
    <property type="entry name" value="CHEMOSENSORY PROTEIN-RELATED"/>
    <property type="match status" value="1"/>
</dbReference>
<dbReference type="STRING" id="7070.Q0MRK5"/>
<dbReference type="KEGG" id="tca:661601"/>
<dbReference type="Gene3D" id="1.10.2080.10">
    <property type="entry name" value="Insect odorant-binding protein A10/Ejaculatory bulb-specific protein 3"/>
    <property type="match status" value="1"/>
</dbReference>
<dbReference type="InParanoid" id="Q0MRK5"/>
<accession>Q0MRK5</accession>
<dbReference type="CTD" id="661601"/>
<dbReference type="eggNOG" id="ENOG502S48A">
    <property type="taxonomic scope" value="Eukaryota"/>
</dbReference>
<dbReference type="GeneID" id="661601"/>
<dbReference type="Proteomes" id="UP000007266">
    <property type="component" value="Linkage group 7"/>
</dbReference>
<evidence type="ECO:0000313" key="2">
    <source>
        <dbReference type="EMBL" id="ABH88191.1"/>
    </source>
</evidence>
<evidence type="ECO:0000313" key="4">
    <source>
        <dbReference type="Proteomes" id="UP000007266"/>
    </source>
</evidence>
<dbReference type="Pfam" id="PF03392">
    <property type="entry name" value="OS-D"/>
    <property type="match status" value="1"/>
</dbReference>
<keyword evidence="1" id="KW-0732">Signal</keyword>
<dbReference type="AlphaFoldDB" id="Q0MRK5"/>
<dbReference type="OMA" id="IVISHFI"/>
<reference evidence="2" key="1">
    <citation type="journal article" date="2007" name="Insect Biochem. Mol. Biol.">
        <title>Chemosensory proteins in the honey bee: Insights from the annotated genome, comparative analyses and expressional profiling.</title>
        <authorList>
            <person name="Foret S."/>
            <person name="Wanner K.W."/>
            <person name="Maleszka R."/>
        </authorList>
    </citation>
    <scope>NUCLEOTIDE SEQUENCE</scope>
</reference>
<proteinExistence type="evidence at transcript level"/>
<evidence type="ECO:0000313" key="3">
    <source>
        <dbReference type="EMBL" id="EFA07417.1"/>
    </source>
</evidence>
<feature type="chain" id="PRO_5010134073" evidence="1">
    <location>
        <begin position="18"/>
        <end position="124"/>
    </location>
</feature>
<reference evidence="3" key="4">
    <citation type="submission" date="2014-11" db="EMBL/GenBank/DDBJ databases">
        <title>Tools and pipelines for BioNano data: molecule assembly pipeline and FASTA super scaffolding tool.</title>
        <authorList>
            <person name="Shelton J.M."/>
            <person name="Herndon N."/>
            <person name="Coleman C."/>
            <person name="Lu N."/>
            <person name="Brown S.J."/>
        </authorList>
    </citation>
    <scope>NUCLEOTIDE SEQUENCE</scope>
    <source>
        <strain evidence="3">Georgia GA2</strain>
    </source>
</reference>
<organism evidence="2">
    <name type="scientific">Tribolium castaneum</name>
    <name type="common">Red flour beetle</name>
    <dbReference type="NCBI Taxonomy" id="7070"/>
    <lineage>
        <taxon>Eukaryota</taxon>
        <taxon>Metazoa</taxon>
        <taxon>Ecdysozoa</taxon>
        <taxon>Arthropoda</taxon>
        <taxon>Hexapoda</taxon>
        <taxon>Insecta</taxon>
        <taxon>Pterygota</taxon>
        <taxon>Neoptera</taxon>
        <taxon>Endopterygota</taxon>
        <taxon>Coleoptera</taxon>
        <taxon>Polyphaga</taxon>
        <taxon>Cucujiformia</taxon>
        <taxon>Tenebrionidae</taxon>
        <taxon>Tenebrionidae incertae sedis</taxon>
        <taxon>Tribolium</taxon>
    </lineage>
</organism>
<dbReference type="HOGENOM" id="CLU_126727_0_0_1"/>
<gene>
    <name evidence="3" type="primary">TcCSP7R</name>
    <name evidence="3" type="ORF">TcasGA2_TC008674</name>
</gene>
<dbReference type="InterPro" id="IPR005055">
    <property type="entry name" value="A10/PebIII"/>
</dbReference>
<dbReference type="RefSeq" id="NP_001039286.1">
    <property type="nucleotide sequence ID" value="NM_001045821.1"/>
</dbReference>
<reference evidence="3 4" key="2">
    <citation type="journal article" date="2008" name="Nature">
        <title>The genome of the model beetle and pest Tribolium castaneum.</title>
        <authorList>
            <consortium name="Tribolium Genome Sequencing Consortium"/>
            <person name="Richards S."/>
            <person name="Gibbs R.A."/>
            <person name="Weinstock G.M."/>
            <person name="Brown S.J."/>
            <person name="Denell R."/>
            <person name="Beeman R.W."/>
            <person name="Gibbs R."/>
            <person name="Beeman R.W."/>
            <person name="Brown S.J."/>
            <person name="Bucher G."/>
            <person name="Friedrich M."/>
            <person name="Grimmelikhuijzen C.J."/>
            <person name="Klingler M."/>
            <person name="Lorenzen M."/>
            <person name="Richards S."/>
            <person name="Roth S."/>
            <person name="Schroder R."/>
            <person name="Tautz D."/>
            <person name="Zdobnov E.M."/>
            <person name="Muzny D."/>
            <person name="Gibbs R.A."/>
            <person name="Weinstock G.M."/>
            <person name="Attaway T."/>
            <person name="Bell S."/>
            <person name="Buhay C.J."/>
            <person name="Chandrabose M.N."/>
            <person name="Chavez D."/>
            <person name="Clerk-Blankenburg K.P."/>
            <person name="Cree A."/>
            <person name="Dao M."/>
            <person name="Davis C."/>
            <person name="Chacko J."/>
            <person name="Dinh H."/>
            <person name="Dugan-Rocha S."/>
            <person name="Fowler G."/>
            <person name="Garner T.T."/>
            <person name="Garnes J."/>
            <person name="Gnirke A."/>
            <person name="Hawes A."/>
            <person name="Hernandez J."/>
            <person name="Hines S."/>
            <person name="Holder M."/>
            <person name="Hume J."/>
            <person name="Jhangiani S.N."/>
            <person name="Joshi V."/>
            <person name="Khan Z.M."/>
            <person name="Jackson L."/>
            <person name="Kovar C."/>
            <person name="Kowis A."/>
            <person name="Lee S."/>
            <person name="Lewis L.R."/>
            <person name="Margolis J."/>
            <person name="Morgan M."/>
            <person name="Nazareth L.V."/>
            <person name="Nguyen N."/>
            <person name="Okwuonu G."/>
            <person name="Parker D."/>
            <person name="Richards S."/>
            <person name="Ruiz S.J."/>
            <person name="Santibanez J."/>
            <person name="Savard J."/>
            <person name="Scherer S.E."/>
            <person name="Schneider B."/>
            <person name="Sodergren E."/>
            <person name="Tautz D."/>
            <person name="Vattahil S."/>
            <person name="Villasana D."/>
            <person name="White C.S."/>
            <person name="Wright R."/>
            <person name="Park Y."/>
            <person name="Beeman R.W."/>
            <person name="Lord J."/>
            <person name="Oppert B."/>
            <person name="Lorenzen M."/>
            <person name="Brown S."/>
            <person name="Wang L."/>
            <person name="Savard J."/>
            <person name="Tautz D."/>
            <person name="Richards S."/>
            <person name="Weinstock G."/>
            <person name="Gibbs R.A."/>
            <person name="Liu Y."/>
            <person name="Worley K."/>
            <person name="Weinstock G."/>
            <person name="Elsik C.G."/>
            <person name="Reese J.T."/>
            <person name="Elhaik E."/>
            <person name="Landan G."/>
            <person name="Graur D."/>
            <person name="Arensburger P."/>
            <person name="Atkinson P."/>
            <person name="Beeman R.W."/>
            <person name="Beidler J."/>
            <person name="Brown S.J."/>
            <person name="Demuth J.P."/>
            <person name="Drury D.W."/>
            <person name="Du Y.Z."/>
            <person name="Fujiwara H."/>
            <person name="Lorenzen M."/>
            <person name="Maselli V."/>
            <person name="Osanai M."/>
            <person name="Park Y."/>
            <person name="Robertson H.M."/>
            <person name="Tu Z."/>
            <person name="Wang J.J."/>
            <person name="Wang S."/>
            <person name="Richards S."/>
            <person name="Song H."/>
            <person name="Zhang L."/>
            <person name="Sodergren E."/>
            <person name="Werner D."/>
            <person name="Stanke M."/>
            <person name="Morgenstern B."/>
            <person name="Solovyev V."/>
            <person name="Kosarev P."/>
            <person name="Brown G."/>
            <person name="Chen H.C."/>
            <person name="Ermolaeva O."/>
            <person name="Hlavina W."/>
            <person name="Kapustin Y."/>
            <person name="Kiryutin B."/>
            <person name="Kitts P."/>
            <person name="Maglott D."/>
            <person name="Pruitt K."/>
            <person name="Sapojnikov V."/>
            <person name="Souvorov A."/>
            <person name="Mackey A.J."/>
            <person name="Waterhouse R.M."/>
            <person name="Wyder S."/>
            <person name="Zdobnov E.M."/>
            <person name="Zdobnov E.M."/>
            <person name="Wyder S."/>
            <person name="Kriventseva E.V."/>
            <person name="Kadowaki T."/>
            <person name="Bork P."/>
            <person name="Aranda M."/>
            <person name="Bao R."/>
            <person name="Beermann A."/>
            <person name="Berns N."/>
            <person name="Bolognesi R."/>
            <person name="Bonneton F."/>
            <person name="Bopp D."/>
            <person name="Brown S.J."/>
            <person name="Bucher G."/>
            <person name="Butts T."/>
            <person name="Chaumot A."/>
            <person name="Denell R.E."/>
            <person name="Ferrier D.E."/>
            <person name="Friedrich M."/>
            <person name="Gordon C.M."/>
            <person name="Jindra M."/>
            <person name="Klingler M."/>
            <person name="Lan Q."/>
            <person name="Lattorff H.M."/>
            <person name="Laudet V."/>
            <person name="von Levetsow C."/>
            <person name="Liu Z."/>
            <person name="Lutz R."/>
            <person name="Lynch J.A."/>
            <person name="da Fonseca R.N."/>
            <person name="Posnien N."/>
            <person name="Reuter R."/>
            <person name="Roth S."/>
            <person name="Savard J."/>
            <person name="Schinko J.B."/>
            <person name="Schmitt C."/>
            <person name="Schoppmeier M."/>
            <person name="Schroder R."/>
            <person name="Shippy T.D."/>
            <person name="Simonnet F."/>
            <person name="Marques-Souza H."/>
            <person name="Tautz D."/>
            <person name="Tomoyasu Y."/>
            <person name="Trauner J."/>
            <person name="Van der Zee M."/>
            <person name="Vervoort M."/>
            <person name="Wittkopp N."/>
            <person name="Wimmer E.A."/>
            <person name="Yang X."/>
            <person name="Jones A.K."/>
            <person name="Sattelle D.B."/>
            <person name="Ebert P.R."/>
            <person name="Nelson D."/>
            <person name="Scott J.G."/>
            <person name="Beeman R.W."/>
            <person name="Muthukrishnan S."/>
            <person name="Kramer K.J."/>
            <person name="Arakane Y."/>
            <person name="Beeman R.W."/>
            <person name="Zhu Q."/>
            <person name="Hogenkamp D."/>
            <person name="Dixit R."/>
            <person name="Oppert B."/>
            <person name="Jiang H."/>
            <person name="Zou Z."/>
            <person name="Marshall J."/>
            <person name="Elpidina E."/>
            <person name="Vinokurov K."/>
            <person name="Oppert C."/>
            <person name="Zou Z."/>
            <person name="Evans J."/>
            <person name="Lu Z."/>
            <person name="Zhao P."/>
            <person name="Sumathipala N."/>
            <person name="Altincicek B."/>
            <person name="Vilcinskas A."/>
            <person name="Williams M."/>
            <person name="Hultmark D."/>
            <person name="Hetru C."/>
            <person name="Jiang H."/>
            <person name="Grimmelikhuijzen C.J."/>
            <person name="Hauser F."/>
            <person name="Cazzamali G."/>
            <person name="Williamson M."/>
            <person name="Park Y."/>
            <person name="Li B."/>
            <person name="Tanaka Y."/>
            <person name="Predel R."/>
            <person name="Neupert S."/>
            <person name="Schachtner J."/>
            <person name="Verleyen P."/>
            <person name="Raible F."/>
            <person name="Bork P."/>
            <person name="Friedrich M."/>
            <person name="Walden K.K."/>
            <person name="Robertson H.M."/>
            <person name="Angeli S."/>
            <person name="Foret S."/>
            <person name="Bucher G."/>
            <person name="Schuetz S."/>
            <person name="Maleszka R."/>
            <person name="Wimmer E.A."/>
            <person name="Beeman R.W."/>
            <person name="Lorenzen M."/>
            <person name="Tomoyasu Y."/>
            <person name="Miller S.C."/>
            <person name="Grossmann D."/>
            <person name="Bucher G."/>
        </authorList>
    </citation>
    <scope>NUCLEOTIDE SEQUENCE [LARGE SCALE GENOMIC DNA]</scope>
    <source>
        <strain evidence="3 4">Georgia GA2</strain>
    </source>
</reference>
<evidence type="ECO:0000256" key="1">
    <source>
        <dbReference type="SAM" id="SignalP"/>
    </source>
</evidence>
<name>Q0MRK5_TRICA</name>
<dbReference type="OrthoDB" id="6344725at2759"/>
<dbReference type="PANTHER" id="PTHR11257:SF12">
    <property type="entry name" value="EJACULATORY BULB-SPECIFIC PROTEIN 3-RELATED"/>
    <property type="match status" value="1"/>
</dbReference>
<protein>
    <submittedName>
        <fullName evidence="2">Chemosensory protein 18</fullName>
    </submittedName>
    <submittedName>
        <fullName evidence="3">Chemosensory protein 3</fullName>
    </submittedName>
</protein>